<dbReference type="EMBL" id="MN740444">
    <property type="protein sequence ID" value="QHU26774.1"/>
    <property type="molecule type" value="Genomic_DNA"/>
</dbReference>
<dbReference type="AlphaFoldDB" id="A0A6C0LAX1"/>
<protein>
    <submittedName>
        <fullName evidence="1">Uncharacterized protein</fullName>
    </submittedName>
</protein>
<proteinExistence type="predicted"/>
<accession>A0A6C0LAX1</accession>
<organism evidence="1">
    <name type="scientific">viral metagenome</name>
    <dbReference type="NCBI Taxonomy" id="1070528"/>
    <lineage>
        <taxon>unclassified sequences</taxon>
        <taxon>metagenomes</taxon>
        <taxon>organismal metagenomes</taxon>
    </lineage>
</organism>
<sequence length="68" mass="7984">MKYLISIVKRFMPKELPKPMGRWSTDYCDKKMIQKVDLSNEDHCGPCGQYALTKQEIDMKNDTNSKKQ</sequence>
<evidence type="ECO:0000313" key="1">
    <source>
        <dbReference type="EMBL" id="QHU26774.1"/>
    </source>
</evidence>
<reference evidence="1" key="1">
    <citation type="journal article" date="2020" name="Nature">
        <title>Giant virus diversity and host interactions through global metagenomics.</title>
        <authorList>
            <person name="Schulz F."/>
            <person name="Roux S."/>
            <person name="Paez-Espino D."/>
            <person name="Jungbluth S."/>
            <person name="Walsh D.A."/>
            <person name="Denef V.J."/>
            <person name="McMahon K.D."/>
            <person name="Konstantinidis K.T."/>
            <person name="Eloe-Fadrosh E.A."/>
            <person name="Kyrpides N.C."/>
            <person name="Woyke T."/>
        </authorList>
    </citation>
    <scope>NUCLEOTIDE SEQUENCE</scope>
    <source>
        <strain evidence="1">GVMAG-M-3300027759-42</strain>
    </source>
</reference>
<name>A0A6C0LAX1_9ZZZZ</name>